<organism evidence="3">
    <name type="scientific">Rhipicephalus appendiculatus</name>
    <name type="common">Brown ear tick</name>
    <dbReference type="NCBI Taxonomy" id="34631"/>
    <lineage>
        <taxon>Eukaryota</taxon>
        <taxon>Metazoa</taxon>
        <taxon>Ecdysozoa</taxon>
        <taxon>Arthropoda</taxon>
        <taxon>Chelicerata</taxon>
        <taxon>Arachnida</taxon>
        <taxon>Acari</taxon>
        <taxon>Parasitiformes</taxon>
        <taxon>Ixodida</taxon>
        <taxon>Ixodoidea</taxon>
        <taxon>Ixodidae</taxon>
        <taxon>Rhipicephalinae</taxon>
        <taxon>Rhipicephalus</taxon>
        <taxon>Rhipicephalus</taxon>
    </lineage>
</organism>
<keyword evidence="2" id="KW-0732">Signal</keyword>
<evidence type="ECO:0000256" key="1">
    <source>
        <dbReference type="SAM" id="MobiDB-lite"/>
    </source>
</evidence>
<evidence type="ECO:0000313" key="3">
    <source>
        <dbReference type="EMBL" id="JAP75952.1"/>
    </source>
</evidence>
<accession>A0A131YBV7</accession>
<proteinExistence type="predicted"/>
<feature type="compositionally biased region" description="Low complexity" evidence="1">
    <location>
        <begin position="44"/>
        <end position="68"/>
    </location>
</feature>
<evidence type="ECO:0000256" key="2">
    <source>
        <dbReference type="SAM" id="SignalP"/>
    </source>
</evidence>
<feature type="signal peptide" evidence="2">
    <location>
        <begin position="1"/>
        <end position="19"/>
    </location>
</feature>
<dbReference type="EMBL" id="GEDV01012605">
    <property type="protein sequence ID" value="JAP75952.1"/>
    <property type="molecule type" value="Transcribed_RNA"/>
</dbReference>
<reference evidence="3" key="1">
    <citation type="journal article" date="2016" name="Ticks Tick Borne Dis.">
        <title>De novo assembly and annotation of the salivary gland transcriptome of Rhipicephalus appendiculatus male and female ticks during blood feeding.</title>
        <authorList>
            <person name="de Castro M.H."/>
            <person name="de Klerk D."/>
            <person name="Pienaar R."/>
            <person name="Latif A.A."/>
            <person name="Rees D.J."/>
            <person name="Mans B.J."/>
        </authorList>
    </citation>
    <scope>NUCLEOTIDE SEQUENCE</scope>
    <source>
        <tissue evidence="3">Salivary glands</tissue>
    </source>
</reference>
<feature type="chain" id="PRO_5007284607" description="Secreted protein" evidence="2">
    <location>
        <begin position="20"/>
        <end position="91"/>
    </location>
</feature>
<protein>
    <recommendedName>
        <fullName evidence="4">Secreted protein</fullName>
    </recommendedName>
</protein>
<sequence>MAMADFGVLLSLVLAAATAKFSTALGINDVNFVFVCEVVDTLDSSSSLSSSSSSLSSSASSAVVRARPPALPPARPKASEMFGAFDVDVLT</sequence>
<name>A0A131YBV7_RHIAP</name>
<evidence type="ECO:0008006" key="4">
    <source>
        <dbReference type="Google" id="ProtNLM"/>
    </source>
</evidence>
<feature type="region of interest" description="Disordered" evidence="1">
    <location>
        <begin position="44"/>
        <end position="76"/>
    </location>
</feature>
<dbReference type="AlphaFoldDB" id="A0A131YBV7"/>